<evidence type="ECO:0000256" key="4">
    <source>
        <dbReference type="ARBA" id="ARBA00022272"/>
    </source>
</evidence>
<evidence type="ECO:0000256" key="2">
    <source>
        <dbReference type="ARBA" id="ARBA00004664"/>
    </source>
</evidence>
<keyword evidence="12" id="KW-1185">Reference proteome</keyword>
<comment type="pathway">
    <text evidence="2 9">Amino-acid biosynthesis; L-tryptophan biosynthesis; L-tryptophan from chorismate: step 3/5.</text>
</comment>
<evidence type="ECO:0000256" key="1">
    <source>
        <dbReference type="ARBA" id="ARBA00001164"/>
    </source>
</evidence>
<evidence type="ECO:0000256" key="7">
    <source>
        <dbReference type="ARBA" id="ARBA00023141"/>
    </source>
</evidence>
<dbReference type="PANTHER" id="PTHR42894">
    <property type="entry name" value="N-(5'-PHOSPHORIBOSYL)ANTHRANILATE ISOMERASE"/>
    <property type="match status" value="1"/>
</dbReference>
<feature type="domain" description="N-(5'phosphoribosyl) anthranilate isomerase (PRAI)" evidence="10">
    <location>
        <begin position="4"/>
        <end position="195"/>
    </location>
</feature>
<evidence type="ECO:0000313" key="12">
    <source>
        <dbReference type="Proteomes" id="UP000186026"/>
    </source>
</evidence>
<keyword evidence="7 9" id="KW-0057">Aromatic amino acid biosynthesis</keyword>
<evidence type="ECO:0000256" key="9">
    <source>
        <dbReference type="HAMAP-Rule" id="MF_00135"/>
    </source>
</evidence>
<dbReference type="Proteomes" id="UP000186026">
    <property type="component" value="Unassembled WGS sequence"/>
</dbReference>
<reference evidence="12" key="1">
    <citation type="submission" date="2017-01" db="EMBL/GenBank/DDBJ databases">
        <authorList>
            <person name="Varghese N."/>
            <person name="Submissions S."/>
        </authorList>
    </citation>
    <scope>NUCLEOTIDE SEQUENCE [LARGE SCALE GENOMIC DNA]</scope>
    <source>
        <strain evidence="12">DSM 46698</strain>
    </source>
</reference>
<dbReference type="EC" id="5.3.1.24" evidence="3 9"/>
<comment type="similarity">
    <text evidence="9">Belongs to the TrpF family.</text>
</comment>
<evidence type="ECO:0000313" key="11">
    <source>
        <dbReference type="EMBL" id="SIS72604.1"/>
    </source>
</evidence>
<evidence type="ECO:0000259" key="10">
    <source>
        <dbReference type="Pfam" id="PF00697"/>
    </source>
</evidence>
<dbReference type="InterPro" id="IPR013785">
    <property type="entry name" value="Aldolase_TIM"/>
</dbReference>
<comment type="catalytic activity">
    <reaction evidence="1 9">
        <text>N-(5-phospho-beta-D-ribosyl)anthranilate = 1-(2-carboxyphenylamino)-1-deoxy-D-ribulose 5-phosphate</text>
        <dbReference type="Rhea" id="RHEA:21540"/>
        <dbReference type="ChEBI" id="CHEBI:18277"/>
        <dbReference type="ChEBI" id="CHEBI:58613"/>
        <dbReference type="EC" id="5.3.1.24"/>
    </reaction>
</comment>
<dbReference type="InterPro" id="IPR001240">
    <property type="entry name" value="PRAI_dom"/>
</dbReference>
<keyword evidence="8 9" id="KW-0413">Isomerase</keyword>
<evidence type="ECO:0000256" key="6">
    <source>
        <dbReference type="ARBA" id="ARBA00022822"/>
    </source>
</evidence>
<dbReference type="GO" id="GO:0000162">
    <property type="term" value="P:L-tryptophan biosynthetic process"/>
    <property type="evidence" value="ECO:0007669"/>
    <property type="project" value="UniProtKB-UniRule"/>
</dbReference>
<keyword evidence="5 9" id="KW-0028">Amino-acid biosynthesis</keyword>
<gene>
    <name evidence="9" type="primary">trpF</name>
    <name evidence="11" type="ORF">SAMN05421761_103295</name>
</gene>
<dbReference type="STRING" id="529505.SAMN05421761_103295"/>
<accession>A0A1N7LFM8</accession>
<dbReference type="InterPro" id="IPR044643">
    <property type="entry name" value="TrpF_fam"/>
</dbReference>
<dbReference type="Gene3D" id="3.20.20.70">
    <property type="entry name" value="Aldolase class I"/>
    <property type="match status" value="1"/>
</dbReference>
<organism evidence="11 12">
    <name type="scientific">Belliella pelovolcani</name>
    <dbReference type="NCBI Taxonomy" id="529505"/>
    <lineage>
        <taxon>Bacteria</taxon>
        <taxon>Pseudomonadati</taxon>
        <taxon>Bacteroidota</taxon>
        <taxon>Cytophagia</taxon>
        <taxon>Cytophagales</taxon>
        <taxon>Cyclobacteriaceae</taxon>
        <taxon>Belliella</taxon>
    </lineage>
</organism>
<dbReference type="UniPathway" id="UPA00035">
    <property type="reaction ID" value="UER00042"/>
</dbReference>
<proteinExistence type="inferred from homology"/>
<dbReference type="SUPFAM" id="SSF51366">
    <property type="entry name" value="Ribulose-phoshate binding barrel"/>
    <property type="match status" value="1"/>
</dbReference>
<dbReference type="EMBL" id="FTOP01000003">
    <property type="protein sequence ID" value="SIS72604.1"/>
    <property type="molecule type" value="Genomic_DNA"/>
</dbReference>
<dbReference type="HAMAP" id="MF_00135">
    <property type="entry name" value="PRAI"/>
    <property type="match status" value="1"/>
</dbReference>
<evidence type="ECO:0000256" key="5">
    <source>
        <dbReference type="ARBA" id="ARBA00022605"/>
    </source>
</evidence>
<dbReference type="PANTHER" id="PTHR42894:SF1">
    <property type="entry name" value="N-(5'-PHOSPHORIBOSYL)ANTHRANILATE ISOMERASE"/>
    <property type="match status" value="1"/>
</dbReference>
<dbReference type="InterPro" id="IPR011060">
    <property type="entry name" value="RibuloseP-bd_barrel"/>
</dbReference>
<name>A0A1N7LFM8_9BACT</name>
<dbReference type="Pfam" id="PF00697">
    <property type="entry name" value="PRAI"/>
    <property type="match status" value="1"/>
</dbReference>
<evidence type="ECO:0000256" key="8">
    <source>
        <dbReference type="ARBA" id="ARBA00023235"/>
    </source>
</evidence>
<dbReference type="GO" id="GO:0004640">
    <property type="term" value="F:phosphoribosylanthranilate isomerase activity"/>
    <property type="evidence" value="ECO:0007669"/>
    <property type="project" value="UniProtKB-UniRule"/>
</dbReference>
<keyword evidence="6 9" id="KW-0822">Tryptophan biosynthesis</keyword>
<protein>
    <recommendedName>
        <fullName evidence="4 9">N-(5'-phosphoribosyl)anthranilate isomerase</fullName>
        <shortName evidence="9">PRAI</shortName>
        <ecNumber evidence="3 9">5.3.1.24</ecNumber>
    </recommendedName>
</protein>
<dbReference type="AlphaFoldDB" id="A0A1N7LFM8"/>
<sequence length="201" mass="22944">MRSLENAQELIEKVQPDWMGMIFYSKSVRYVPEEAKVALAELPVNKVGVFVNASLEEIKQCIKDFGLTTIQLHGDESVAFTKELKAQTGLEIFKVFAIKESIDWGVLEPYLPVVDYFLFDTFTKAYGGSGQVFDWHLLENYPFDKPFLLSGGLSIEQVAEIKKLQNRLPQLAGLDINSKFEIEPALKDVEKIREFKKLVYN</sequence>
<evidence type="ECO:0000256" key="3">
    <source>
        <dbReference type="ARBA" id="ARBA00012572"/>
    </source>
</evidence>
<dbReference type="CDD" id="cd00405">
    <property type="entry name" value="PRAI"/>
    <property type="match status" value="1"/>
</dbReference>